<keyword evidence="1" id="KW-1133">Transmembrane helix</keyword>
<dbReference type="EMBL" id="CP159485">
    <property type="protein sequence ID" value="XCI29087.1"/>
    <property type="molecule type" value="Genomic_DNA"/>
</dbReference>
<dbReference type="InterPro" id="IPR016024">
    <property type="entry name" value="ARM-type_fold"/>
</dbReference>
<dbReference type="InterPro" id="IPR011989">
    <property type="entry name" value="ARM-like"/>
</dbReference>
<dbReference type="PANTHER" id="PTHR12697:SF5">
    <property type="entry name" value="DEOXYHYPUSINE HYDROXYLASE"/>
    <property type="match status" value="1"/>
</dbReference>
<accession>A0AAU8HUN6</accession>
<reference evidence="2" key="2">
    <citation type="submission" date="2024-06" db="EMBL/GenBank/DDBJ databases">
        <authorList>
            <person name="Petrova K.O."/>
            <person name="Toshchakov S.V."/>
            <person name="Boltjanskaja Y.V."/>
            <person name="Kevbrin V.V."/>
        </authorList>
    </citation>
    <scope>NUCLEOTIDE SEQUENCE</scope>
    <source>
        <strain evidence="2">Z-710</strain>
    </source>
</reference>
<name>A0AAU8HUN6_9FIRM</name>
<protein>
    <submittedName>
        <fullName evidence="2">HEAT repeat domain-containing protein</fullName>
    </submittedName>
</protein>
<organism evidence="2">
    <name type="scientific">Proteinivorax hydrogeniformans</name>
    <dbReference type="NCBI Taxonomy" id="1826727"/>
    <lineage>
        <taxon>Bacteria</taxon>
        <taxon>Bacillati</taxon>
        <taxon>Bacillota</taxon>
        <taxon>Clostridia</taxon>
        <taxon>Eubacteriales</taxon>
        <taxon>Proteinivoracaceae</taxon>
        <taxon>Proteinivorax</taxon>
    </lineage>
</organism>
<evidence type="ECO:0000256" key="1">
    <source>
        <dbReference type="SAM" id="Phobius"/>
    </source>
</evidence>
<dbReference type="Gene3D" id="1.25.10.10">
    <property type="entry name" value="Leucine-rich Repeat Variant"/>
    <property type="match status" value="1"/>
</dbReference>
<dbReference type="SMART" id="SM00567">
    <property type="entry name" value="EZ_HEAT"/>
    <property type="match status" value="2"/>
</dbReference>
<keyword evidence="1" id="KW-0472">Membrane</keyword>
<dbReference type="PANTHER" id="PTHR12697">
    <property type="entry name" value="PBS LYASE HEAT-LIKE PROTEIN"/>
    <property type="match status" value="1"/>
</dbReference>
<keyword evidence="1" id="KW-0812">Transmembrane</keyword>
<proteinExistence type="predicted"/>
<gene>
    <name evidence="2" type="ORF">PRVXH_000388</name>
</gene>
<dbReference type="AlphaFoldDB" id="A0AAU8HUN6"/>
<dbReference type="SUPFAM" id="SSF48371">
    <property type="entry name" value="ARM repeat"/>
    <property type="match status" value="1"/>
</dbReference>
<sequence>MSSTVLFIIYICIAILSIVNIAILFFTFFISIKEKIKQNRYAKVYSEMEPYVLAYIENSGKTLGGLKPKLKNRFGQEVVLDILLNYSQEQGEDISYLIEKLDYHSYLINKGKRNLTFSVIKKLGMTGSIHAYPLLVLGTKDKNFDKRYACYYAISKLNLSLEQKEEFLGSVTESGIQRDRITEMVDNLSLSTDQMVEILEEQSTEIGKVVLIRGLKNASDIKGYKKSKKLMKYLYDDSMEVRIATVNTLAHLGDLSFLPSLKELYFKEEMWQVRSAIAKAMYRFSHSDVIYILKDMANDNWWWVRFNAVEALARMGVEGVEALVDISLKSSNKKSANLAYYILNANQSVYQTVKGYSVHGNE</sequence>
<evidence type="ECO:0000313" key="2">
    <source>
        <dbReference type="EMBL" id="XCI29087.1"/>
    </source>
</evidence>
<reference evidence="2" key="1">
    <citation type="journal article" date="2018" name="Antonie Van Leeuwenhoek">
        <title>Proteinivorax hydrogeniformans sp. nov., an anaerobic, haloalkaliphilic bacterium fermenting proteinaceous compounds with high hydrogen production.</title>
        <authorList>
            <person name="Boltyanskaya Y."/>
            <person name="Detkova E."/>
            <person name="Pimenov N."/>
            <person name="Kevbrin V."/>
        </authorList>
    </citation>
    <scope>NUCLEOTIDE SEQUENCE</scope>
    <source>
        <strain evidence="2">Z-710</strain>
    </source>
</reference>
<dbReference type="InterPro" id="IPR004155">
    <property type="entry name" value="PBS_lyase_HEAT"/>
</dbReference>
<dbReference type="RefSeq" id="WP_353893636.1">
    <property type="nucleotide sequence ID" value="NZ_CP159485.1"/>
</dbReference>
<feature type="transmembrane region" description="Helical" evidence="1">
    <location>
        <begin position="6"/>
        <end position="30"/>
    </location>
</feature>
<dbReference type="GO" id="GO:0016491">
    <property type="term" value="F:oxidoreductase activity"/>
    <property type="evidence" value="ECO:0007669"/>
    <property type="project" value="TreeGrafter"/>
</dbReference>
<dbReference type="Pfam" id="PF13646">
    <property type="entry name" value="HEAT_2"/>
    <property type="match status" value="1"/>
</dbReference>